<evidence type="ECO:0000313" key="2">
    <source>
        <dbReference type="EMBL" id="KAA8912781.1"/>
    </source>
</evidence>
<dbReference type="Proteomes" id="UP000326924">
    <property type="component" value="Unassembled WGS sequence"/>
</dbReference>
<keyword evidence="3" id="KW-1185">Reference proteome</keyword>
<feature type="transmembrane region" description="Helical" evidence="1">
    <location>
        <begin position="21"/>
        <end position="39"/>
    </location>
</feature>
<feature type="transmembrane region" description="Helical" evidence="1">
    <location>
        <begin position="108"/>
        <end position="127"/>
    </location>
</feature>
<accession>A0A5J5F7Q9</accession>
<evidence type="ECO:0000313" key="3">
    <source>
        <dbReference type="Proteomes" id="UP000326924"/>
    </source>
</evidence>
<dbReference type="OrthoDB" id="5394254at2759"/>
<keyword evidence="1" id="KW-0472">Membrane</keyword>
<dbReference type="AlphaFoldDB" id="A0A5J5F7Q9"/>
<protein>
    <submittedName>
        <fullName evidence="2">Uncharacterized protein</fullName>
    </submittedName>
</protein>
<evidence type="ECO:0000256" key="1">
    <source>
        <dbReference type="SAM" id="Phobius"/>
    </source>
</evidence>
<reference evidence="2 3" key="1">
    <citation type="submission" date="2019-09" db="EMBL/GenBank/DDBJ databases">
        <title>Draft genome of the ectomycorrhizal ascomycete Sphaerosporella brunnea.</title>
        <authorList>
            <consortium name="DOE Joint Genome Institute"/>
            <person name="Benucci G.M."/>
            <person name="Marozzi G."/>
            <person name="Antonielli L."/>
            <person name="Sanchez S."/>
            <person name="Marco P."/>
            <person name="Wang X."/>
            <person name="Falini L.B."/>
            <person name="Barry K."/>
            <person name="Haridas S."/>
            <person name="Lipzen A."/>
            <person name="Labutti K."/>
            <person name="Grigoriev I.V."/>
            <person name="Murat C."/>
            <person name="Martin F."/>
            <person name="Albertini E."/>
            <person name="Donnini D."/>
            <person name="Bonito G."/>
        </authorList>
    </citation>
    <scope>NUCLEOTIDE SEQUENCE [LARGE SCALE GENOMIC DNA]</scope>
    <source>
        <strain evidence="2 3">Sb_GMNB300</strain>
    </source>
</reference>
<proteinExistence type="predicted"/>
<name>A0A5J5F7Q9_9PEZI</name>
<organism evidence="2 3">
    <name type="scientific">Sphaerosporella brunnea</name>
    <dbReference type="NCBI Taxonomy" id="1250544"/>
    <lineage>
        <taxon>Eukaryota</taxon>
        <taxon>Fungi</taxon>
        <taxon>Dikarya</taxon>
        <taxon>Ascomycota</taxon>
        <taxon>Pezizomycotina</taxon>
        <taxon>Pezizomycetes</taxon>
        <taxon>Pezizales</taxon>
        <taxon>Pyronemataceae</taxon>
        <taxon>Sphaerosporella</taxon>
    </lineage>
</organism>
<dbReference type="EMBL" id="VXIS01000020">
    <property type="protein sequence ID" value="KAA8912781.1"/>
    <property type="molecule type" value="Genomic_DNA"/>
</dbReference>
<feature type="transmembrane region" description="Helical" evidence="1">
    <location>
        <begin position="255"/>
        <end position="274"/>
    </location>
</feature>
<keyword evidence="1" id="KW-0812">Transmembrane</keyword>
<keyword evidence="1" id="KW-1133">Transmembrane helix</keyword>
<comment type="caution">
    <text evidence="2">The sequence shown here is derived from an EMBL/GenBank/DDBJ whole genome shotgun (WGS) entry which is preliminary data.</text>
</comment>
<dbReference type="InParanoid" id="A0A5J5F7Q9"/>
<gene>
    <name evidence="2" type="ORF">FN846DRAFT_932779</name>
</gene>
<sequence>MAPASPLQRAAGAIPPNIKPVLAVLLSMSLSTFFGYLASPWISTDIAAIGRPMKTPSDYSTLIAWRVMEMLGYWIGGWDATNAAYLSILSLAPSLHFFHNYYPSRAPLFPTLSISTAIDALSVYIPIRVLRPEPNKITPVDATCATTSMLASLLYQLTLQIASKFLTPWLLLTGWELDSVENVYAVNEGLILSRALMMMPIGWAATEVLYAPESKRKSTQVKSSGIEEDLTGLMGSVEAMWLKLSPKTRKVIKRTALIAAYQAAGVTVGVAGTVKGGNLSGAVMLAAAWTVATITVGGVLAWVGRV</sequence>
<feature type="transmembrane region" description="Helical" evidence="1">
    <location>
        <begin position="280"/>
        <end position="303"/>
    </location>
</feature>